<keyword evidence="11 16" id="KW-1133">Transmembrane helix</keyword>
<proteinExistence type="inferred from homology"/>
<comment type="pathway">
    <text evidence="3 16">Protein modification; protein glycosylation.</text>
</comment>
<dbReference type="AlphaFoldDB" id="A0A7E5W2G4"/>
<keyword evidence="5 16" id="KW-0328">Glycosyltransferase</keyword>
<dbReference type="RefSeq" id="XP_026734833.1">
    <property type="nucleotide sequence ID" value="XM_026879032.1"/>
</dbReference>
<comment type="subcellular location">
    <subcellularLocation>
        <location evidence="2 16">Golgi apparatus membrane</location>
        <topology evidence="2 16">Single-pass type II membrane protein</topology>
    </subcellularLocation>
</comment>
<keyword evidence="18" id="KW-1185">Reference proteome</keyword>
<protein>
    <recommendedName>
        <fullName evidence="16">Polypeptide N-acetylgalactosaminyltransferase</fullName>
        <ecNumber evidence="16">2.4.1.-</ecNumber>
    </recommendedName>
    <alternativeName>
        <fullName evidence="16">Protein-UDP acetylgalactosaminyltransferase</fullName>
    </alternativeName>
</protein>
<dbReference type="EC" id="2.4.1.-" evidence="16"/>
<dbReference type="PANTHER" id="PTHR11675">
    <property type="entry name" value="N-ACETYLGALACTOSAMINYLTRANSFERASE"/>
    <property type="match status" value="1"/>
</dbReference>
<evidence type="ECO:0000259" key="17">
    <source>
        <dbReference type="SMART" id="SM00458"/>
    </source>
</evidence>
<evidence type="ECO:0000256" key="3">
    <source>
        <dbReference type="ARBA" id="ARBA00004922"/>
    </source>
</evidence>
<dbReference type="Pfam" id="PF00535">
    <property type="entry name" value="Glycos_transf_2"/>
    <property type="match status" value="1"/>
</dbReference>
<keyword evidence="8" id="KW-0479">Metal-binding</keyword>
<evidence type="ECO:0000313" key="18">
    <source>
        <dbReference type="Proteomes" id="UP000322000"/>
    </source>
</evidence>
<evidence type="ECO:0000256" key="11">
    <source>
        <dbReference type="ARBA" id="ARBA00022989"/>
    </source>
</evidence>
<reference evidence="19" key="1">
    <citation type="submission" date="2025-08" db="UniProtKB">
        <authorList>
            <consortium name="RefSeq"/>
        </authorList>
    </citation>
    <scope>IDENTIFICATION</scope>
</reference>
<dbReference type="GO" id="GO:0000139">
    <property type="term" value="C:Golgi membrane"/>
    <property type="evidence" value="ECO:0007669"/>
    <property type="project" value="UniProtKB-SubCell"/>
</dbReference>
<dbReference type="GO" id="GO:0004653">
    <property type="term" value="F:polypeptide N-acetylgalactosaminyltransferase activity"/>
    <property type="evidence" value="ECO:0007669"/>
    <property type="project" value="UniProtKB-ARBA"/>
</dbReference>
<evidence type="ECO:0000256" key="8">
    <source>
        <dbReference type="ARBA" id="ARBA00022723"/>
    </source>
</evidence>
<comment type="cofactor">
    <cofactor evidence="1 16">
        <name>Mn(2+)</name>
        <dbReference type="ChEBI" id="CHEBI:29035"/>
    </cofactor>
</comment>
<evidence type="ECO:0000256" key="15">
    <source>
        <dbReference type="ARBA" id="ARBA00023211"/>
    </source>
</evidence>
<dbReference type="UniPathway" id="UPA00378"/>
<dbReference type="GO" id="GO:0030246">
    <property type="term" value="F:carbohydrate binding"/>
    <property type="evidence" value="ECO:0007669"/>
    <property type="project" value="UniProtKB-KW"/>
</dbReference>
<evidence type="ECO:0000256" key="6">
    <source>
        <dbReference type="ARBA" id="ARBA00022679"/>
    </source>
</evidence>
<dbReference type="PANTHER" id="PTHR11675:SF131">
    <property type="entry name" value="POLYPEPTIDE N-ACETYLGALACTOSAMINYLTRANSFERASE 9-RELATED"/>
    <property type="match status" value="1"/>
</dbReference>
<evidence type="ECO:0000256" key="16">
    <source>
        <dbReference type="RuleBase" id="RU361242"/>
    </source>
</evidence>
<keyword evidence="10" id="KW-0735">Signal-anchor</keyword>
<evidence type="ECO:0000256" key="4">
    <source>
        <dbReference type="ARBA" id="ARBA00005680"/>
    </source>
</evidence>
<dbReference type="Gene3D" id="2.80.10.50">
    <property type="match status" value="1"/>
</dbReference>
<name>A0A7E5W2G4_TRINI</name>
<dbReference type="SUPFAM" id="SSF53448">
    <property type="entry name" value="Nucleotide-diphospho-sugar transferases"/>
    <property type="match status" value="1"/>
</dbReference>
<sequence>MKKELVQSYVMLRKAIKILSVIAIMWIVSLLTIMKEYKGNTKMVLIERDNSYEKALDKFRRSYENGSTDFRVWQILPFANTGLTDYEKDNIIKGYEYPPGGDGRPVVLENNLRYYIRQEIHKGWRDHAFNKFVSDLIPVNRTLLDPRDPWCKEQNYSTDLPKVTVIICFYDEAWSTLIRTVTSVLNRSPPELLDQIILVDDHSTMAHLKKQLDDYVRITPKVTLLRATSREGIVRARLMPMKYVKTPVVFYLDSHCECAQGWLEPLLERIKNNPNAVVSPVLDHIHETTFEYIAQETDDLRLGGFNWDLRFSWIGIPQEELDKRKNPAAPIATPTISGGLFAINKDFFEKLGYYDEEFEIWGAENLELSFKTWMCGGKLEIVPCSHVGHLFRKRIPYEQTKKSLKKNFVRLAEVWLDDYAKYYYERIGNDKGEYGNLSSRFELRKKLKCKPFKWYIDNVYPQIEMPDKYVASGQIYSAGNSGLCLDACISLEHYQEPVKILPCHFEGGNQFWTYTSPGEIRRDHLCLDYLFNTITLFFCRNAATQIWLYNEKSQVIRHMATEQCLNIGQFPEGLSLVLTQCSASVTQRWVIEHFKYEKLAPQVQIGLSEWEKLTNL</sequence>
<evidence type="ECO:0000256" key="2">
    <source>
        <dbReference type="ARBA" id="ARBA00004323"/>
    </source>
</evidence>
<dbReference type="FunFam" id="3.90.550.10:FF:000021">
    <property type="entry name" value="Polypeptide N-acetylgalactosaminyltransferase"/>
    <property type="match status" value="1"/>
</dbReference>
<keyword evidence="14 16" id="KW-1015">Disulfide bond</keyword>
<dbReference type="PROSITE" id="PS50231">
    <property type="entry name" value="RICIN_B_LECTIN"/>
    <property type="match status" value="1"/>
</dbReference>
<dbReference type="InParanoid" id="A0A7E5W2G4"/>
<gene>
    <name evidence="19" type="primary">LOC113498875</name>
</gene>
<evidence type="ECO:0000256" key="9">
    <source>
        <dbReference type="ARBA" id="ARBA00022734"/>
    </source>
</evidence>
<organism evidence="18 19">
    <name type="scientific">Trichoplusia ni</name>
    <name type="common">Cabbage looper</name>
    <dbReference type="NCBI Taxonomy" id="7111"/>
    <lineage>
        <taxon>Eukaryota</taxon>
        <taxon>Metazoa</taxon>
        <taxon>Ecdysozoa</taxon>
        <taxon>Arthropoda</taxon>
        <taxon>Hexapoda</taxon>
        <taxon>Insecta</taxon>
        <taxon>Pterygota</taxon>
        <taxon>Neoptera</taxon>
        <taxon>Endopterygota</taxon>
        <taxon>Lepidoptera</taxon>
        <taxon>Glossata</taxon>
        <taxon>Ditrysia</taxon>
        <taxon>Noctuoidea</taxon>
        <taxon>Noctuidae</taxon>
        <taxon>Plusiinae</taxon>
        <taxon>Trichoplusia</taxon>
    </lineage>
</organism>
<keyword evidence="6 16" id="KW-0808">Transferase</keyword>
<dbReference type="OrthoDB" id="9982049at2759"/>
<evidence type="ECO:0000256" key="5">
    <source>
        <dbReference type="ARBA" id="ARBA00022676"/>
    </source>
</evidence>
<dbReference type="Proteomes" id="UP000322000">
    <property type="component" value="Chromosome 11"/>
</dbReference>
<dbReference type="KEGG" id="tnl:113498875"/>
<dbReference type="GeneID" id="113498875"/>
<dbReference type="InterPro" id="IPR035992">
    <property type="entry name" value="Ricin_B-like_lectins"/>
</dbReference>
<evidence type="ECO:0000256" key="12">
    <source>
        <dbReference type="ARBA" id="ARBA00023034"/>
    </source>
</evidence>
<keyword evidence="7 16" id="KW-0812">Transmembrane</keyword>
<dbReference type="GO" id="GO:0046872">
    <property type="term" value="F:metal ion binding"/>
    <property type="evidence" value="ECO:0007669"/>
    <property type="project" value="UniProtKB-KW"/>
</dbReference>
<dbReference type="Gene3D" id="3.90.550.10">
    <property type="entry name" value="Spore Coat Polysaccharide Biosynthesis Protein SpsA, Chain A"/>
    <property type="match status" value="1"/>
</dbReference>
<dbReference type="InterPro" id="IPR045885">
    <property type="entry name" value="GalNAc-T"/>
</dbReference>
<evidence type="ECO:0000256" key="7">
    <source>
        <dbReference type="ARBA" id="ARBA00022692"/>
    </source>
</evidence>
<dbReference type="InterPro" id="IPR000772">
    <property type="entry name" value="Ricin_B_lectin"/>
</dbReference>
<accession>A0A7E5W2G4</accession>
<dbReference type="SUPFAM" id="SSF50370">
    <property type="entry name" value="Ricin B-like lectins"/>
    <property type="match status" value="1"/>
</dbReference>
<evidence type="ECO:0000256" key="1">
    <source>
        <dbReference type="ARBA" id="ARBA00001936"/>
    </source>
</evidence>
<dbReference type="GO" id="GO:0006493">
    <property type="term" value="P:protein O-linked glycosylation"/>
    <property type="evidence" value="ECO:0007669"/>
    <property type="project" value="TreeGrafter"/>
</dbReference>
<keyword evidence="9 16" id="KW-0430">Lectin</keyword>
<comment type="similarity">
    <text evidence="4 16">Belongs to the glycosyltransferase 2 family. GalNAc-T subfamily.</text>
</comment>
<dbReference type="SMART" id="SM00458">
    <property type="entry name" value="RICIN"/>
    <property type="match status" value="1"/>
</dbReference>
<dbReference type="InterPro" id="IPR029044">
    <property type="entry name" value="Nucleotide-diphossugar_trans"/>
</dbReference>
<evidence type="ECO:0000256" key="10">
    <source>
        <dbReference type="ARBA" id="ARBA00022968"/>
    </source>
</evidence>
<dbReference type="CDD" id="cd02510">
    <property type="entry name" value="pp-GalNAc-T"/>
    <property type="match status" value="1"/>
</dbReference>
<keyword evidence="13 16" id="KW-0472">Membrane</keyword>
<evidence type="ECO:0000256" key="14">
    <source>
        <dbReference type="ARBA" id="ARBA00023157"/>
    </source>
</evidence>
<feature type="domain" description="Ricin B lectin" evidence="17">
    <location>
        <begin position="472"/>
        <end position="592"/>
    </location>
</feature>
<evidence type="ECO:0000313" key="19">
    <source>
        <dbReference type="RefSeq" id="XP_026734833.1"/>
    </source>
</evidence>
<keyword evidence="12 16" id="KW-0333">Golgi apparatus</keyword>
<evidence type="ECO:0000256" key="13">
    <source>
        <dbReference type="ARBA" id="ARBA00023136"/>
    </source>
</evidence>
<keyword evidence="15 16" id="KW-0464">Manganese</keyword>
<dbReference type="InterPro" id="IPR001173">
    <property type="entry name" value="Glyco_trans_2-like"/>
</dbReference>
<dbReference type="Pfam" id="PF00652">
    <property type="entry name" value="Ricin_B_lectin"/>
    <property type="match status" value="1"/>
</dbReference>
<feature type="transmembrane region" description="Helical" evidence="16">
    <location>
        <begin position="15"/>
        <end position="33"/>
    </location>
</feature>